<dbReference type="Proteomes" id="UP000291562">
    <property type="component" value="Chromosome"/>
</dbReference>
<name>A0A411HKD3_9GAMM</name>
<reference evidence="2 3" key="1">
    <citation type="submission" date="2019-01" db="EMBL/GenBank/DDBJ databases">
        <title>Pseudolysobacter antarctica gen. nov., sp. nov., isolated from Fildes Peninsula, Antarctica.</title>
        <authorList>
            <person name="Wei Z."/>
            <person name="Peng F."/>
        </authorList>
    </citation>
    <scope>NUCLEOTIDE SEQUENCE [LARGE SCALE GENOMIC DNA]</scope>
    <source>
        <strain evidence="2 3">AQ6-296</strain>
    </source>
</reference>
<evidence type="ECO:0000256" key="1">
    <source>
        <dbReference type="SAM" id="MobiDB-lite"/>
    </source>
</evidence>
<dbReference type="EMBL" id="CP035704">
    <property type="protein sequence ID" value="QBB70982.1"/>
    <property type="molecule type" value="Genomic_DNA"/>
</dbReference>
<dbReference type="KEGG" id="xbc:ELE36_11835"/>
<gene>
    <name evidence="2" type="ORF">ELE36_11835</name>
</gene>
<proteinExistence type="predicted"/>
<keyword evidence="3" id="KW-1185">Reference proteome</keyword>
<organism evidence="2 3">
    <name type="scientific">Pseudolysobacter antarcticus</name>
    <dbReference type="NCBI Taxonomy" id="2511995"/>
    <lineage>
        <taxon>Bacteria</taxon>
        <taxon>Pseudomonadati</taxon>
        <taxon>Pseudomonadota</taxon>
        <taxon>Gammaproteobacteria</taxon>
        <taxon>Lysobacterales</taxon>
        <taxon>Rhodanobacteraceae</taxon>
        <taxon>Pseudolysobacter</taxon>
    </lineage>
</organism>
<accession>A0A411HKD3</accession>
<protein>
    <submittedName>
        <fullName evidence="2">Uncharacterized protein</fullName>
    </submittedName>
</protein>
<feature type="region of interest" description="Disordered" evidence="1">
    <location>
        <begin position="1"/>
        <end position="24"/>
    </location>
</feature>
<dbReference type="AlphaFoldDB" id="A0A411HKD3"/>
<sequence length="166" mass="17846">MQANDVPMKTAAGHREIGQRAHKLSPRSRSMLIMIHGDQTVAEISHNMRSLGDTAAIFSELAGLGLIVAEPADVQVHAAGAGNVAANDIVPVQQQAKQLLNESAVAALGLLGSFSAFRFTLKLEHCYSADDLREIIPEYRRIVSKAKGEEFANAVIRRVNALLAHA</sequence>
<dbReference type="OrthoDB" id="8965824at2"/>
<dbReference type="RefSeq" id="WP_129833541.1">
    <property type="nucleotide sequence ID" value="NZ_CP035704.1"/>
</dbReference>
<evidence type="ECO:0000313" key="2">
    <source>
        <dbReference type="EMBL" id="QBB70982.1"/>
    </source>
</evidence>
<evidence type="ECO:0000313" key="3">
    <source>
        <dbReference type="Proteomes" id="UP000291562"/>
    </source>
</evidence>